<accession>A0A4P9D7K2</accession>
<keyword evidence="1" id="KW-0167">Capsid protein</keyword>
<keyword evidence="1" id="KW-0946">Virion</keyword>
<protein>
    <submittedName>
        <fullName evidence="1">Coat protein</fullName>
    </submittedName>
</protein>
<dbReference type="EMBL" id="MK816927">
    <property type="protein sequence ID" value="QCT85343.1"/>
    <property type="molecule type" value="Genomic_RNA"/>
</dbReference>
<name>A0A4P9D7K2_9VIRU</name>
<proteinExistence type="predicted"/>
<reference evidence="1" key="1">
    <citation type="submission" date="2019-04" db="EMBL/GenBank/DDBJ databases">
        <title>First report of Cymbidium mosaic virus infecting orchids in Malaysia.</title>
        <authorList>
            <person name="Bunawan H."/>
            <person name="Yusop M.S.M."/>
            <person name="Akbar M.A."/>
        </authorList>
    </citation>
    <scope>NUCLEOTIDE SEQUENCE</scope>
    <source>
        <strain evidence="1">Malaysia</strain>
    </source>
</reference>
<organism evidence="1">
    <name type="scientific">Cymbidium mosaic virus</name>
    <dbReference type="NCBI Taxonomy" id="12178"/>
    <lineage>
        <taxon>Viruses</taxon>
        <taxon>Riboviria</taxon>
        <taxon>Orthornavirae</taxon>
        <taxon>Kitrinoviricota</taxon>
        <taxon>Alsuviricetes</taxon>
        <taxon>Tymovirales</taxon>
        <taxon>Alphaflexiviridae</taxon>
        <taxon>Potexvirus</taxon>
        <taxon>Potexvirus cymbidii</taxon>
    </lineage>
</organism>
<sequence length="175" mass="17962">MALGDLGNVGDEVAVLDTLTGKGAVLPDRVRSTFTVSRTALPFSRLQRSGGIDGIEEVKGGKPGILLETSLGPVGGRIVGGQHQIPHHFCVVSAKLAGGDVGHEDLRSKSGTTDIRFRRAETEQGSTLGCPDVSVGAGQVNGRSTYCVGGEAKVVNPQLGYGLDFFGSGDGGGDR</sequence>
<dbReference type="GO" id="GO:0019028">
    <property type="term" value="C:viral capsid"/>
    <property type="evidence" value="ECO:0007669"/>
    <property type="project" value="UniProtKB-KW"/>
</dbReference>
<evidence type="ECO:0000313" key="1">
    <source>
        <dbReference type="EMBL" id="QCT85343.1"/>
    </source>
</evidence>